<evidence type="ECO:0000256" key="1">
    <source>
        <dbReference type="ARBA" id="ARBA00022723"/>
    </source>
</evidence>
<dbReference type="InterPro" id="IPR038545">
    <property type="entry name" value="Znf_DBF_sf"/>
</dbReference>
<feature type="compositionally biased region" description="Low complexity" evidence="5">
    <location>
        <begin position="38"/>
        <end position="52"/>
    </location>
</feature>
<feature type="region of interest" description="Disordered" evidence="5">
    <location>
        <begin position="540"/>
        <end position="569"/>
    </location>
</feature>
<organism evidence="7 8">
    <name type="scientific">Phascolomyces articulosus</name>
    <dbReference type="NCBI Taxonomy" id="60185"/>
    <lineage>
        <taxon>Eukaryota</taxon>
        <taxon>Fungi</taxon>
        <taxon>Fungi incertae sedis</taxon>
        <taxon>Mucoromycota</taxon>
        <taxon>Mucoromycotina</taxon>
        <taxon>Mucoromycetes</taxon>
        <taxon>Mucorales</taxon>
        <taxon>Lichtheimiaceae</taxon>
        <taxon>Phascolomyces</taxon>
    </lineage>
</organism>
<dbReference type="GO" id="GO:0008270">
    <property type="term" value="F:zinc ion binding"/>
    <property type="evidence" value="ECO:0007669"/>
    <property type="project" value="UniProtKB-KW"/>
</dbReference>
<evidence type="ECO:0000256" key="3">
    <source>
        <dbReference type="ARBA" id="ARBA00022833"/>
    </source>
</evidence>
<dbReference type="Pfam" id="PF08630">
    <property type="entry name" value="Dfp1_Him1_M"/>
    <property type="match status" value="1"/>
</dbReference>
<reference evidence="7" key="2">
    <citation type="submission" date="2023-02" db="EMBL/GenBank/DDBJ databases">
        <authorList>
            <consortium name="DOE Joint Genome Institute"/>
            <person name="Mondo S.J."/>
            <person name="Chang Y."/>
            <person name="Wang Y."/>
            <person name="Ahrendt S."/>
            <person name="Andreopoulos W."/>
            <person name="Barry K."/>
            <person name="Beard J."/>
            <person name="Benny G.L."/>
            <person name="Blankenship S."/>
            <person name="Bonito G."/>
            <person name="Cuomo C."/>
            <person name="Desiro A."/>
            <person name="Gervers K.A."/>
            <person name="Hundley H."/>
            <person name="Kuo A."/>
            <person name="LaButti K."/>
            <person name="Lang B.F."/>
            <person name="Lipzen A."/>
            <person name="O'Donnell K."/>
            <person name="Pangilinan J."/>
            <person name="Reynolds N."/>
            <person name="Sandor L."/>
            <person name="Smith M.W."/>
            <person name="Tsang A."/>
            <person name="Grigoriev I.V."/>
            <person name="Stajich J.E."/>
            <person name="Spatafora J.W."/>
        </authorList>
    </citation>
    <scope>NUCLEOTIDE SEQUENCE</scope>
    <source>
        <strain evidence="7">RSA 2281</strain>
    </source>
</reference>
<feature type="compositionally biased region" description="Low complexity" evidence="5">
    <location>
        <begin position="258"/>
        <end position="268"/>
    </location>
</feature>
<dbReference type="PROSITE" id="PS51265">
    <property type="entry name" value="ZF_DBF4"/>
    <property type="match status" value="1"/>
</dbReference>
<keyword evidence="1" id="KW-0479">Metal-binding</keyword>
<keyword evidence="2 4" id="KW-0863">Zinc-finger</keyword>
<keyword evidence="8" id="KW-1185">Reference proteome</keyword>
<dbReference type="InterPro" id="IPR001357">
    <property type="entry name" value="BRCT_dom"/>
</dbReference>
<dbReference type="InterPro" id="IPR051590">
    <property type="entry name" value="Replication_Regulatory_Kinase"/>
</dbReference>
<dbReference type="GO" id="GO:0043539">
    <property type="term" value="F:protein serine/threonine kinase activator activity"/>
    <property type="evidence" value="ECO:0007669"/>
    <property type="project" value="TreeGrafter"/>
</dbReference>
<feature type="compositionally biased region" description="Basic and acidic residues" evidence="5">
    <location>
        <begin position="472"/>
        <end position="490"/>
    </location>
</feature>
<accession>A0AAD5PH49</accession>
<feature type="region of interest" description="Disordered" evidence="5">
    <location>
        <begin position="238"/>
        <end position="343"/>
    </location>
</feature>
<dbReference type="Gene3D" id="6.10.250.3410">
    <property type="entry name" value="DBF zinc finger"/>
    <property type="match status" value="1"/>
</dbReference>
<dbReference type="SMART" id="SM00586">
    <property type="entry name" value="ZnF_DBF"/>
    <property type="match status" value="1"/>
</dbReference>
<evidence type="ECO:0000259" key="6">
    <source>
        <dbReference type="PROSITE" id="PS51265"/>
    </source>
</evidence>
<dbReference type="GO" id="GO:0010571">
    <property type="term" value="P:positive regulation of nuclear cell cycle DNA replication"/>
    <property type="evidence" value="ECO:0007669"/>
    <property type="project" value="TreeGrafter"/>
</dbReference>
<evidence type="ECO:0000256" key="4">
    <source>
        <dbReference type="PROSITE-ProRule" id="PRU00600"/>
    </source>
</evidence>
<dbReference type="GO" id="GO:1901987">
    <property type="term" value="P:regulation of cell cycle phase transition"/>
    <property type="evidence" value="ECO:0007669"/>
    <property type="project" value="TreeGrafter"/>
</dbReference>
<dbReference type="Proteomes" id="UP001209540">
    <property type="component" value="Unassembled WGS sequence"/>
</dbReference>
<dbReference type="InterPro" id="IPR036420">
    <property type="entry name" value="BRCT_dom_sf"/>
</dbReference>
<dbReference type="GO" id="GO:0003676">
    <property type="term" value="F:nucleic acid binding"/>
    <property type="evidence" value="ECO:0007669"/>
    <property type="project" value="InterPro"/>
</dbReference>
<evidence type="ECO:0000313" key="7">
    <source>
        <dbReference type="EMBL" id="KAI9271782.1"/>
    </source>
</evidence>
<feature type="compositionally biased region" description="Basic and acidic residues" evidence="5">
    <location>
        <begin position="269"/>
        <end position="288"/>
    </location>
</feature>
<feature type="domain" description="DBF4-type" evidence="6">
    <location>
        <begin position="492"/>
        <end position="541"/>
    </location>
</feature>
<evidence type="ECO:0000313" key="8">
    <source>
        <dbReference type="Proteomes" id="UP001209540"/>
    </source>
</evidence>
<comment type="caution">
    <text evidence="7">The sequence shown here is derived from an EMBL/GenBank/DDBJ whole genome shotgun (WGS) entry which is preliminary data.</text>
</comment>
<dbReference type="EMBL" id="JAIXMP010000006">
    <property type="protein sequence ID" value="KAI9271782.1"/>
    <property type="molecule type" value="Genomic_DNA"/>
</dbReference>
<proteinExistence type="predicted"/>
<gene>
    <name evidence="7" type="ORF">BDA99DRAFT_556995</name>
</gene>
<dbReference type="CDD" id="cd00027">
    <property type="entry name" value="BRCT"/>
    <property type="match status" value="1"/>
</dbReference>
<dbReference type="SUPFAM" id="SSF52113">
    <property type="entry name" value="BRCT domain"/>
    <property type="match status" value="1"/>
</dbReference>
<dbReference type="Pfam" id="PF00533">
    <property type="entry name" value="BRCT"/>
    <property type="match status" value="1"/>
</dbReference>
<dbReference type="PANTHER" id="PTHR15375">
    <property type="entry name" value="ACTIVATOR OF S-PHASE KINASE-RELATED"/>
    <property type="match status" value="1"/>
</dbReference>
<dbReference type="GO" id="GO:0031431">
    <property type="term" value="C:Dbf4-dependent protein kinase complex"/>
    <property type="evidence" value="ECO:0007669"/>
    <property type="project" value="TreeGrafter"/>
</dbReference>
<protein>
    <recommendedName>
        <fullName evidence="6">DBF4-type domain-containing protein</fullName>
    </recommendedName>
</protein>
<feature type="compositionally biased region" description="Polar residues" evidence="5">
    <location>
        <begin position="543"/>
        <end position="555"/>
    </location>
</feature>
<evidence type="ECO:0000256" key="2">
    <source>
        <dbReference type="ARBA" id="ARBA00022771"/>
    </source>
</evidence>
<reference evidence="7" key="1">
    <citation type="journal article" date="2022" name="IScience">
        <title>Evolution of zygomycete secretomes and the origins of terrestrial fungal ecologies.</title>
        <authorList>
            <person name="Chang Y."/>
            <person name="Wang Y."/>
            <person name="Mondo S."/>
            <person name="Ahrendt S."/>
            <person name="Andreopoulos W."/>
            <person name="Barry K."/>
            <person name="Beard J."/>
            <person name="Benny G.L."/>
            <person name="Blankenship S."/>
            <person name="Bonito G."/>
            <person name="Cuomo C."/>
            <person name="Desiro A."/>
            <person name="Gervers K.A."/>
            <person name="Hundley H."/>
            <person name="Kuo A."/>
            <person name="LaButti K."/>
            <person name="Lang B.F."/>
            <person name="Lipzen A."/>
            <person name="O'Donnell K."/>
            <person name="Pangilinan J."/>
            <person name="Reynolds N."/>
            <person name="Sandor L."/>
            <person name="Smith M.E."/>
            <person name="Tsang A."/>
            <person name="Grigoriev I.V."/>
            <person name="Stajich J.E."/>
            <person name="Spatafora J.W."/>
        </authorList>
    </citation>
    <scope>NUCLEOTIDE SEQUENCE</scope>
    <source>
        <strain evidence="7">RSA 2281</strain>
    </source>
</reference>
<sequence>MNQTIIGKPHTTNVATTIATKTAITNENIPLATKENNNENASPPNNNTNGGETPEELKKQFSQFKFYLDNIDDQQQKKIRDRLKIFLATVEPFFSKKCTHVVTTRPIPKKLTALNENKHVDDTISIALKWNLKIWSLDHMNRVMQSMVYGHSSGHRANRTKAIGKLLEDEKKYGVGTNHGGSTNARNITKQVRPMFVPFQKYYLSVEDTRGVYRPVAVKEYEPGRPYPYPKITPGGKSPFISLPHHHVLPPLPPRTPSTPKSSSQPLPSEKEEQKQPTKEIIDKENDRPSSQQTLPNKPHPTFAKPLEPSKATTMIPNPVSTPPMSPIDQSMQQQQQHPNNLHDNINNINNNIQYSSSHLKASGLYPSQSTNAFSRTTRATLTNSRIISTTSESTTKLYMDNAQPHDERVAQLDRRMVDNNRASHGSNNNGSLRTEGAASGGAGGNIHPNTGGVGAGNSKQLLKTAAMNQTAKEKEKLRQEQEKTQAQKKKEQDLMHWCENCNKRYINLKEHLEEKAHQTFVQDVNNFSKFDELVATIRRPKLQQQQPSNATSSKDVPLKNENDMDIDP</sequence>
<dbReference type="Pfam" id="PF07535">
    <property type="entry name" value="zf-DBF"/>
    <property type="match status" value="1"/>
</dbReference>
<dbReference type="PANTHER" id="PTHR15375:SF26">
    <property type="entry name" value="PROTEIN CHIFFON"/>
    <property type="match status" value="1"/>
</dbReference>
<dbReference type="InterPro" id="IPR006572">
    <property type="entry name" value="Znf_DBF"/>
</dbReference>
<feature type="compositionally biased region" description="Polar residues" evidence="5">
    <location>
        <begin position="458"/>
        <end position="471"/>
    </location>
</feature>
<feature type="region of interest" description="Disordered" evidence="5">
    <location>
        <begin position="32"/>
        <end position="54"/>
    </location>
</feature>
<dbReference type="AlphaFoldDB" id="A0AAD5PH49"/>
<feature type="compositionally biased region" description="Polar residues" evidence="5">
    <location>
        <begin position="421"/>
        <end position="433"/>
    </location>
</feature>
<dbReference type="InterPro" id="IPR013939">
    <property type="entry name" value="Regulatory_Dfp1/Him1"/>
</dbReference>
<evidence type="ECO:0000256" key="5">
    <source>
        <dbReference type="SAM" id="MobiDB-lite"/>
    </source>
</evidence>
<feature type="region of interest" description="Disordered" evidence="5">
    <location>
        <begin position="420"/>
        <end position="490"/>
    </location>
</feature>
<name>A0AAD5PH49_9FUNG</name>
<keyword evidence="3" id="KW-0862">Zinc</keyword>
<dbReference type="Gene3D" id="3.40.50.10190">
    <property type="entry name" value="BRCT domain"/>
    <property type="match status" value="1"/>
</dbReference>
<feature type="compositionally biased region" description="Polar residues" evidence="5">
    <location>
        <begin position="328"/>
        <end position="343"/>
    </location>
</feature>